<keyword evidence="1" id="KW-0805">Transcription regulation</keyword>
<dbReference type="PANTHER" id="PTHR43537:SF45">
    <property type="entry name" value="GNTR FAMILY REGULATORY PROTEIN"/>
    <property type="match status" value="1"/>
</dbReference>
<evidence type="ECO:0000313" key="5">
    <source>
        <dbReference type="EMBL" id="TDE88538.1"/>
    </source>
</evidence>
<dbReference type="Proteomes" id="UP000504882">
    <property type="component" value="Unassembled WGS sequence"/>
</dbReference>
<dbReference type="SUPFAM" id="SSF48008">
    <property type="entry name" value="GntR ligand-binding domain-like"/>
    <property type="match status" value="1"/>
</dbReference>
<sequence length="234" mass="25624">MAHLSATSATVEAYARLKNMILTNELSPGVELREGGLADATGYGRTPVREALQRLVHEGFVEVRPRQGYRVRQLSVAGVRDLFEMRLILEPAAVQLAIERATDAELATLSALAHATYGVDRPSYEQFLIDNREIHVRIAEVSGNARLADSLRILLEEMQRLYFVTLGSRAAVGEQLHEHHDLFDAMVERAAATARGLVVDQIESSRRQVIDALLGGAAGLSPGVDQLILFGSSR</sequence>
<evidence type="ECO:0000256" key="1">
    <source>
        <dbReference type="ARBA" id="ARBA00023015"/>
    </source>
</evidence>
<dbReference type="InterPro" id="IPR008920">
    <property type="entry name" value="TF_FadR/GntR_C"/>
</dbReference>
<dbReference type="EMBL" id="SMNA01000016">
    <property type="protein sequence ID" value="TDE88538.1"/>
    <property type="molecule type" value="Genomic_DNA"/>
</dbReference>
<keyword evidence="3" id="KW-0804">Transcription</keyword>
<dbReference type="InterPro" id="IPR011711">
    <property type="entry name" value="GntR_C"/>
</dbReference>
<proteinExistence type="predicted"/>
<keyword evidence="6" id="KW-1185">Reference proteome</keyword>
<dbReference type="SUPFAM" id="SSF46785">
    <property type="entry name" value="Winged helix' DNA-binding domain"/>
    <property type="match status" value="1"/>
</dbReference>
<dbReference type="InterPro" id="IPR036388">
    <property type="entry name" value="WH-like_DNA-bd_sf"/>
</dbReference>
<organism evidence="5 6">
    <name type="scientific">Occultella glacieicola</name>
    <dbReference type="NCBI Taxonomy" id="2518684"/>
    <lineage>
        <taxon>Bacteria</taxon>
        <taxon>Bacillati</taxon>
        <taxon>Actinomycetota</taxon>
        <taxon>Actinomycetes</taxon>
        <taxon>Micrococcales</taxon>
        <taxon>Ruaniaceae</taxon>
        <taxon>Occultella</taxon>
    </lineage>
</organism>
<protein>
    <submittedName>
        <fullName evidence="5">GntR family transcriptional regulator</fullName>
    </submittedName>
</protein>
<gene>
    <name evidence="5" type="ORF">EXU48_22685</name>
</gene>
<dbReference type="InterPro" id="IPR036390">
    <property type="entry name" value="WH_DNA-bd_sf"/>
</dbReference>
<dbReference type="CDD" id="cd07377">
    <property type="entry name" value="WHTH_GntR"/>
    <property type="match status" value="1"/>
</dbReference>
<dbReference type="SMART" id="SM00895">
    <property type="entry name" value="FCD"/>
    <property type="match status" value="1"/>
</dbReference>
<evidence type="ECO:0000256" key="2">
    <source>
        <dbReference type="ARBA" id="ARBA00023125"/>
    </source>
</evidence>
<name>A0ABY2DX38_9MICO</name>
<evidence type="ECO:0000259" key="4">
    <source>
        <dbReference type="PROSITE" id="PS50949"/>
    </source>
</evidence>
<dbReference type="Pfam" id="PF00392">
    <property type="entry name" value="GntR"/>
    <property type="match status" value="1"/>
</dbReference>
<dbReference type="RefSeq" id="WP_133109978.1">
    <property type="nucleotide sequence ID" value="NZ_SMNA01000016.1"/>
</dbReference>
<accession>A0ABY2DX38</accession>
<feature type="domain" description="HTH gntR-type" evidence="4">
    <location>
        <begin position="7"/>
        <end position="74"/>
    </location>
</feature>
<dbReference type="PROSITE" id="PS50949">
    <property type="entry name" value="HTH_GNTR"/>
    <property type="match status" value="1"/>
</dbReference>
<dbReference type="Gene3D" id="1.10.10.10">
    <property type="entry name" value="Winged helix-like DNA-binding domain superfamily/Winged helix DNA-binding domain"/>
    <property type="match status" value="1"/>
</dbReference>
<comment type="caution">
    <text evidence="5">The sequence shown here is derived from an EMBL/GenBank/DDBJ whole genome shotgun (WGS) entry which is preliminary data.</text>
</comment>
<evidence type="ECO:0000313" key="6">
    <source>
        <dbReference type="Proteomes" id="UP000504882"/>
    </source>
</evidence>
<dbReference type="InterPro" id="IPR000524">
    <property type="entry name" value="Tscrpt_reg_HTH_GntR"/>
</dbReference>
<reference evidence="5 6" key="1">
    <citation type="submission" date="2019-03" db="EMBL/GenBank/DDBJ databases">
        <title>Genomic features of bacteria from cold environments.</title>
        <authorList>
            <person name="Shen L."/>
        </authorList>
    </citation>
    <scope>NUCLEOTIDE SEQUENCE [LARGE SCALE GENOMIC DNA]</scope>
    <source>
        <strain evidence="6">T3246-1</strain>
    </source>
</reference>
<keyword evidence="2" id="KW-0238">DNA-binding</keyword>
<dbReference type="Gene3D" id="1.20.120.530">
    <property type="entry name" value="GntR ligand-binding domain-like"/>
    <property type="match status" value="1"/>
</dbReference>
<dbReference type="PANTHER" id="PTHR43537">
    <property type="entry name" value="TRANSCRIPTIONAL REGULATOR, GNTR FAMILY"/>
    <property type="match status" value="1"/>
</dbReference>
<dbReference type="Pfam" id="PF07729">
    <property type="entry name" value="FCD"/>
    <property type="match status" value="1"/>
</dbReference>
<evidence type="ECO:0000256" key="3">
    <source>
        <dbReference type="ARBA" id="ARBA00023163"/>
    </source>
</evidence>
<dbReference type="SMART" id="SM00345">
    <property type="entry name" value="HTH_GNTR"/>
    <property type="match status" value="1"/>
</dbReference>